<dbReference type="PANTHER" id="PTHR48200:SF1">
    <property type="entry name" value="AMINOTRANSFERASE-LIKE PLANT MOBILE DOMAIN-CONTAINING PROTEIN"/>
    <property type="match status" value="1"/>
</dbReference>
<protein>
    <recommendedName>
        <fullName evidence="1">Aminotransferase-like plant mobile domain-containing protein</fullName>
    </recommendedName>
</protein>
<proteinExistence type="predicted"/>
<evidence type="ECO:0000259" key="1">
    <source>
        <dbReference type="Pfam" id="PF10536"/>
    </source>
</evidence>
<evidence type="ECO:0000313" key="2">
    <source>
        <dbReference type="EMBL" id="KAK4731080.1"/>
    </source>
</evidence>
<dbReference type="EMBL" id="JAWPEI010000003">
    <property type="protein sequence ID" value="KAK4731080.1"/>
    <property type="molecule type" value="Genomic_DNA"/>
</dbReference>
<dbReference type="PANTHER" id="PTHR48200">
    <property type="entry name" value="PROTEIN, PUTATIVE-RELATED"/>
    <property type="match status" value="1"/>
</dbReference>
<sequence length="380" mass="44266">MDSAPQVPKIRMVEGFLRKSKTWWKNFNRSEKVAIVRRLGCLTMLFKDPDRVVFAFKDFEKTPTLEESCYFTSLKYGERGQIIPHSQSGKKFLRYLGLKNEKKLRSRCHIAFVVALLGTLVFPREHGHISTCICSMARVLFEGVNGEELTLVPMILAEIFRALEKCKRGEANFFEGCNLLLQMWAMEHFHQRKNMDDICFSNENHIDSFYDRTRRFVSPIGTDDWYGYLASSTNNQIQWKYPLLSRSPAYIRCRRFYYIELIRLKGLHPYAPVRMLQQFGQAQVILLRANMRVSEISSGPNFEVPRSREILHEWTNILTINIGNRPEREIPEYQIRYSHLGTKVVTPEMWAQMENIMQYLDNAEAGPSNVGASYSLPPPV</sequence>
<dbReference type="Proteomes" id="UP001311915">
    <property type="component" value="Unassembled WGS sequence"/>
</dbReference>
<dbReference type="InterPro" id="IPR019557">
    <property type="entry name" value="AminoTfrase-like_pln_mobile"/>
</dbReference>
<accession>A0AAV9LZ80</accession>
<organism evidence="2 3">
    <name type="scientific">Solanum pinnatisectum</name>
    <name type="common">tansyleaf nightshade</name>
    <dbReference type="NCBI Taxonomy" id="50273"/>
    <lineage>
        <taxon>Eukaryota</taxon>
        <taxon>Viridiplantae</taxon>
        <taxon>Streptophyta</taxon>
        <taxon>Embryophyta</taxon>
        <taxon>Tracheophyta</taxon>
        <taxon>Spermatophyta</taxon>
        <taxon>Magnoliopsida</taxon>
        <taxon>eudicotyledons</taxon>
        <taxon>Gunneridae</taxon>
        <taxon>Pentapetalae</taxon>
        <taxon>asterids</taxon>
        <taxon>lamiids</taxon>
        <taxon>Solanales</taxon>
        <taxon>Solanaceae</taxon>
        <taxon>Solanoideae</taxon>
        <taxon>Solaneae</taxon>
        <taxon>Solanum</taxon>
    </lineage>
</organism>
<keyword evidence="3" id="KW-1185">Reference proteome</keyword>
<comment type="caution">
    <text evidence="2">The sequence shown here is derived from an EMBL/GenBank/DDBJ whole genome shotgun (WGS) entry which is preliminary data.</text>
</comment>
<reference evidence="2 3" key="1">
    <citation type="submission" date="2023-10" db="EMBL/GenBank/DDBJ databases">
        <title>Genome-Wide Identification Analysis in wild type Solanum Pinnatisectum Reveals Some Genes Defensing Phytophthora Infestans.</title>
        <authorList>
            <person name="Sun C."/>
        </authorList>
    </citation>
    <scope>NUCLEOTIDE SEQUENCE [LARGE SCALE GENOMIC DNA]</scope>
    <source>
        <strain evidence="2">LQN</strain>
        <tissue evidence="2">Leaf</tissue>
    </source>
</reference>
<name>A0AAV9LZ80_9SOLN</name>
<gene>
    <name evidence="2" type="ORF">R3W88_024068</name>
</gene>
<dbReference type="AlphaFoldDB" id="A0AAV9LZ80"/>
<evidence type="ECO:0000313" key="3">
    <source>
        <dbReference type="Proteomes" id="UP001311915"/>
    </source>
</evidence>
<feature type="domain" description="Aminotransferase-like plant mobile" evidence="1">
    <location>
        <begin position="91"/>
        <end position="334"/>
    </location>
</feature>
<dbReference type="Pfam" id="PF10536">
    <property type="entry name" value="PMD"/>
    <property type="match status" value="1"/>
</dbReference>